<dbReference type="Proteomes" id="UP000287224">
    <property type="component" value="Unassembled WGS sequence"/>
</dbReference>
<keyword evidence="7" id="KW-0963">Cytoplasm</keyword>
<comment type="caution">
    <text evidence="9">The sequence shown here is derived from an EMBL/GenBank/DDBJ whole genome shotgun (WGS) entry which is preliminary data.</text>
</comment>
<comment type="pathway">
    <text evidence="1 7">Porphyrin-containing compound metabolism; protoporphyrin-IX biosynthesis; coproporphyrinogen-III from 5-aminolevulinate: step 4/4.</text>
</comment>
<dbReference type="GO" id="GO:0004853">
    <property type="term" value="F:uroporphyrinogen decarboxylase activity"/>
    <property type="evidence" value="ECO:0007669"/>
    <property type="project" value="UniProtKB-UniRule"/>
</dbReference>
<dbReference type="EC" id="4.1.1.37" evidence="3 7"/>
<evidence type="ECO:0000256" key="5">
    <source>
        <dbReference type="ARBA" id="ARBA00023239"/>
    </source>
</evidence>
<evidence type="ECO:0000256" key="1">
    <source>
        <dbReference type="ARBA" id="ARBA00004804"/>
    </source>
</evidence>
<dbReference type="SUPFAM" id="SSF51726">
    <property type="entry name" value="UROD/MetE-like"/>
    <property type="match status" value="1"/>
</dbReference>
<proteinExistence type="inferred from homology"/>
<dbReference type="GO" id="GO:0005829">
    <property type="term" value="C:cytosol"/>
    <property type="evidence" value="ECO:0007669"/>
    <property type="project" value="TreeGrafter"/>
</dbReference>
<protein>
    <recommendedName>
        <fullName evidence="3 7">Uroporphyrinogen decarboxylase</fullName>
        <shortName evidence="7">UPD</shortName>
        <shortName evidence="7">URO-D</shortName>
        <ecNumber evidence="3 7">4.1.1.37</ecNumber>
    </recommendedName>
</protein>
<feature type="domain" description="Uroporphyrinogen decarboxylase (URO-D)" evidence="8">
    <location>
        <begin position="16"/>
        <end position="351"/>
    </location>
</feature>
<dbReference type="GO" id="GO:0006782">
    <property type="term" value="P:protoporphyrinogen IX biosynthetic process"/>
    <property type="evidence" value="ECO:0007669"/>
    <property type="project" value="UniProtKB-UniRule"/>
</dbReference>
<name>A0A401ZS66_9CHLR</name>
<comment type="caution">
    <text evidence="7">Lacks conserved residue(s) required for the propagation of feature annotation.</text>
</comment>
<dbReference type="Gene3D" id="3.20.20.210">
    <property type="match status" value="1"/>
</dbReference>
<dbReference type="EMBL" id="BIFQ01000002">
    <property type="protein sequence ID" value="GCE09620.1"/>
    <property type="molecule type" value="Genomic_DNA"/>
</dbReference>
<evidence type="ECO:0000256" key="3">
    <source>
        <dbReference type="ARBA" id="ARBA00012288"/>
    </source>
</evidence>
<feature type="binding site" evidence="7">
    <location>
        <position position="330"/>
    </location>
    <ligand>
        <name>substrate</name>
    </ligand>
</feature>
<feature type="binding site" evidence="7">
    <location>
        <position position="216"/>
    </location>
    <ligand>
        <name>substrate</name>
    </ligand>
</feature>
<comment type="function">
    <text evidence="7">Catalyzes the decarboxylation of four acetate groups of uroporphyrinogen-III to yield coproporphyrinogen-III.</text>
</comment>
<comment type="catalytic activity">
    <reaction evidence="7">
        <text>uroporphyrinogen III + 4 H(+) = coproporphyrinogen III + 4 CO2</text>
        <dbReference type="Rhea" id="RHEA:19865"/>
        <dbReference type="ChEBI" id="CHEBI:15378"/>
        <dbReference type="ChEBI" id="CHEBI:16526"/>
        <dbReference type="ChEBI" id="CHEBI:57308"/>
        <dbReference type="ChEBI" id="CHEBI:57309"/>
        <dbReference type="EC" id="4.1.1.37"/>
    </reaction>
</comment>
<dbReference type="OrthoDB" id="9780425at2"/>
<keyword evidence="4 7" id="KW-0210">Decarboxylase</keyword>
<evidence type="ECO:0000256" key="7">
    <source>
        <dbReference type="HAMAP-Rule" id="MF_00218"/>
    </source>
</evidence>
<organism evidence="9 10">
    <name type="scientific">Dictyobacter aurantiacus</name>
    <dbReference type="NCBI Taxonomy" id="1936993"/>
    <lineage>
        <taxon>Bacteria</taxon>
        <taxon>Bacillati</taxon>
        <taxon>Chloroflexota</taxon>
        <taxon>Ktedonobacteria</taxon>
        <taxon>Ktedonobacterales</taxon>
        <taxon>Dictyobacteraceae</taxon>
        <taxon>Dictyobacter</taxon>
    </lineage>
</organism>
<evidence type="ECO:0000256" key="2">
    <source>
        <dbReference type="ARBA" id="ARBA00009935"/>
    </source>
</evidence>
<comment type="subcellular location">
    <subcellularLocation>
        <location evidence="7">Cytoplasm</location>
    </subcellularLocation>
</comment>
<dbReference type="RefSeq" id="WP_126602213.1">
    <property type="nucleotide sequence ID" value="NZ_BIFQ01000002.1"/>
</dbReference>
<dbReference type="HAMAP" id="MF_00218">
    <property type="entry name" value="URO_D"/>
    <property type="match status" value="1"/>
</dbReference>
<evidence type="ECO:0000256" key="4">
    <source>
        <dbReference type="ARBA" id="ARBA00022793"/>
    </source>
</evidence>
<keyword evidence="5 7" id="KW-0456">Lyase</keyword>
<dbReference type="PANTHER" id="PTHR21091">
    <property type="entry name" value="METHYLTETRAHYDROFOLATE:HOMOCYSTEINE METHYLTRANSFERASE RELATED"/>
    <property type="match status" value="1"/>
</dbReference>
<comment type="similarity">
    <text evidence="2 7">Belongs to the uroporphyrinogen decarboxylase family.</text>
</comment>
<keyword evidence="10" id="KW-1185">Reference proteome</keyword>
<evidence type="ECO:0000256" key="6">
    <source>
        <dbReference type="ARBA" id="ARBA00023244"/>
    </source>
</evidence>
<feature type="binding site" evidence="7">
    <location>
        <position position="161"/>
    </location>
    <ligand>
        <name>substrate</name>
    </ligand>
</feature>
<sequence length="360" mass="39721">MQLSSQSGSEQTGVGRFLAACQRQQTDTTPIWFMRQAGHCLAEYRTLRESYDILTIARTPELCSRVSLMPVAQYGVDAAVMYTDIILPLPGMGLQTELDPARGPIIRNPVRTMQDVNALRVLPTEETTPFVMEAIRIVKQGLAGKQAVIGIAGAPFTLALYIIEGVPTREYSTARSLMYQFPDVWHALLNTITDVLVRYVQAEVRAGADAIQLFDSNVGILGPGAYVQFVQPYTRRVLEAIRQAGAQSIHFGTGNASLLPEMARAGGDVIGVDWRVDIDQAWRQMGVEHGIMGNLDPTLLLAPWDTINAGCLDILQRIQRRPGHIFNLGHAVHPGTNPDDLRRIVDTVHNYRGHATELSR</sequence>
<dbReference type="CDD" id="cd00717">
    <property type="entry name" value="URO-D"/>
    <property type="match status" value="1"/>
</dbReference>
<keyword evidence="6 7" id="KW-0627">Porphyrin biosynthesis</keyword>
<dbReference type="UniPathway" id="UPA00251">
    <property type="reaction ID" value="UER00321"/>
</dbReference>
<reference evidence="10" key="1">
    <citation type="submission" date="2018-12" db="EMBL/GenBank/DDBJ databases">
        <title>Tengunoibacter tsumagoiensis gen. nov., sp. nov., Dictyobacter kobayashii sp. nov., D. alpinus sp. nov., and D. joshuensis sp. nov. and description of Dictyobacteraceae fam. nov. within the order Ktedonobacterales isolated from Tengu-no-mugimeshi.</title>
        <authorList>
            <person name="Wang C.M."/>
            <person name="Zheng Y."/>
            <person name="Sakai Y."/>
            <person name="Toyoda A."/>
            <person name="Minakuchi Y."/>
            <person name="Abe K."/>
            <person name="Yokota A."/>
            <person name="Yabe S."/>
        </authorList>
    </citation>
    <scope>NUCLEOTIDE SEQUENCE [LARGE SCALE GENOMIC DNA]</scope>
    <source>
        <strain evidence="10">S-27</strain>
    </source>
</reference>
<comment type="subunit">
    <text evidence="7">Homodimer.</text>
</comment>
<dbReference type="Pfam" id="PF01208">
    <property type="entry name" value="URO-D"/>
    <property type="match status" value="1"/>
</dbReference>
<evidence type="ECO:0000259" key="8">
    <source>
        <dbReference type="Pfam" id="PF01208"/>
    </source>
</evidence>
<gene>
    <name evidence="9" type="primary">hemE_3</name>
    <name evidence="7" type="synonym">hemE</name>
    <name evidence="9" type="ORF">KDAU_69490</name>
</gene>
<dbReference type="InterPro" id="IPR006361">
    <property type="entry name" value="Uroporphyrinogen_deCO2ase_HemE"/>
</dbReference>
<feature type="site" description="Transition state stabilizer" evidence="7">
    <location>
        <position position="84"/>
    </location>
</feature>
<feature type="binding site" evidence="7">
    <location>
        <position position="84"/>
    </location>
    <ligand>
        <name>substrate</name>
    </ligand>
</feature>
<dbReference type="InterPro" id="IPR000257">
    <property type="entry name" value="Uroporphyrinogen_deCOase"/>
</dbReference>
<dbReference type="AlphaFoldDB" id="A0A401ZS66"/>
<dbReference type="PANTHER" id="PTHR21091:SF169">
    <property type="entry name" value="UROPORPHYRINOGEN DECARBOXYLASE"/>
    <property type="match status" value="1"/>
</dbReference>
<accession>A0A401ZS66</accession>
<evidence type="ECO:0000313" key="9">
    <source>
        <dbReference type="EMBL" id="GCE09620.1"/>
    </source>
</evidence>
<evidence type="ECO:0000313" key="10">
    <source>
        <dbReference type="Proteomes" id="UP000287224"/>
    </source>
</evidence>
<dbReference type="InterPro" id="IPR038071">
    <property type="entry name" value="UROD/MetE-like_sf"/>
</dbReference>
<dbReference type="NCBIfam" id="TIGR01464">
    <property type="entry name" value="hemE"/>
    <property type="match status" value="1"/>
</dbReference>